<gene>
    <name evidence="1" type="ORF">DUI87_15634</name>
</gene>
<organism evidence="1 2">
    <name type="scientific">Hirundo rustica rustica</name>
    <dbReference type="NCBI Taxonomy" id="333673"/>
    <lineage>
        <taxon>Eukaryota</taxon>
        <taxon>Metazoa</taxon>
        <taxon>Chordata</taxon>
        <taxon>Craniata</taxon>
        <taxon>Vertebrata</taxon>
        <taxon>Euteleostomi</taxon>
        <taxon>Archelosauria</taxon>
        <taxon>Archosauria</taxon>
        <taxon>Dinosauria</taxon>
        <taxon>Saurischia</taxon>
        <taxon>Theropoda</taxon>
        <taxon>Coelurosauria</taxon>
        <taxon>Aves</taxon>
        <taxon>Neognathae</taxon>
        <taxon>Neoaves</taxon>
        <taxon>Telluraves</taxon>
        <taxon>Australaves</taxon>
        <taxon>Passeriformes</taxon>
        <taxon>Sylvioidea</taxon>
        <taxon>Hirundinidae</taxon>
        <taxon>Hirundo</taxon>
    </lineage>
</organism>
<reference evidence="1 2" key="1">
    <citation type="submission" date="2018-07" db="EMBL/GenBank/DDBJ databases">
        <title>A high quality draft genome assembly of the barn swallow (H. rustica rustica).</title>
        <authorList>
            <person name="Formenti G."/>
            <person name="Chiara M."/>
            <person name="Poveda L."/>
            <person name="Francoijs K.-J."/>
            <person name="Bonisoli-Alquati A."/>
            <person name="Canova L."/>
            <person name="Gianfranceschi L."/>
            <person name="Horner D.S."/>
            <person name="Saino N."/>
        </authorList>
    </citation>
    <scope>NUCLEOTIDE SEQUENCE [LARGE SCALE GENOMIC DNA]</scope>
    <source>
        <strain evidence="1">Chelidonia</strain>
        <tissue evidence="1">Blood</tissue>
    </source>
</reference>
<dbReference type="EMBL" id="QRBI01000120">
    <property type="protein sequence ID" value="RMC06204.1"/>
    <property type="molecule type" value="Genomic_DNA"/>
</dbReference>
<keyword evidence="2" id="KW-1185">Reference proteome</keyword>
<proteinExistence type="predicted"/>
<accession>A0A3M0K4L1</accession>
<evidence type="ECO:0000313" key="1">
    <source>
        <dbReference type="EMBL" id="RMC06204.1"/>
    </source>
</evidence>
<sequence length="208" mass="23278">MDRLLGSFGTPSLSQTLFLLGIPILTAQRDTLSSSSTKAARLEEGQLVRICLEDVEVLVQRGKVRHENDCLSEQDGDENGAGLRLMFCKVTAKQQMITIQGKINSPLKSKSKSKFKITFQRPALKSLGPVVALVKGVPTCMQLWNPEHKKDSDLLERAQKRNVKMIREMEELSYEESLRELGLLSQEKGRLWGAQIAALQFPKGLQEI</sequence>
<dbReference type="STRING" id="333673.A0A3M0K4L1"/>
<dbReference type="AlphaFoldDB" id="A0A3M0K4L1"/>
<dbReference type="OrthoDB" id="10538430at2759"/>
<dbReference type="Proteomes" id="UP000269221">
    <property type="component" value="Unassembled WGS sequence"/>
</dbReference>
<name>A0A3M0K4L1_HIRRU</name>
<comment type="caution">
    <text evidence="1">The sequence shown here is derived from an EMBL/GenBank/DDBJ whole genome shotgun (WGS) entry which is preliminary data.</text>
</comment>
<evidence type="ECO:0000313" key="2">
    <source>
        <dbReference type="Proteomes" id="UP000269221"/>
    </source>
</evidence>
<protein>
    <submittedName>
        <fullName evidence="1">Uncharacterized protein</fullName>
    </submittedName>
</protein>